<dbReference type="Pfam" id="PF01547">
    <property type="entry name" value="SBP_bac_1"/>
    <property type="match status" value="1"/>
</dbReference>
<protein>
    <submittedName>
        <fullName evidence="5">Extracellular solute-binding protein</fullName>
    </submittedName>
</protein>
<sequence>MTRRILAALAVSALAVSATACGGDDDKKTEGPRTLTVWMMEGDLSDGAVAAINDKFTKDTGAKVDLQIQQWDEINTKISTALAQNDPPDVVAIGNTNVPLFAASGGLLDLTGKQAELTGGQTWLPGLAGPATVDGKLYAAPLFAGNRAVVYNKEIWAKAGVTAAPKTFAELTAALDKVKAKNTGKDFSPFYVPGQYWFGAVQFLWDAGGRLAVQEGGKWAGKLSSPESIKGLEAWKAFQNKYSVPASRNVTNRAPDQAALFADGKVSAVVDSSVKTILKNKPELKDKIGTFPFPSATDGRTQPVFLGGTDLAVPVKSKDADLAVTYLKTAASADVQKSAIVGLDGWTPVSTELIEQVSGGLPDTSQAFVQAAKNSVATPATPGWATIETDQSLSTFFADIATGRKSVADAAKAFDEHLNTALNAS</sequence>
<proteinExistence type="inferred from homology"/>
<dbReference type="PANTHER" id="PTHR30061">
    <property type="entry name" value="MALTOSE-BINDING PERIPLASMIC PROTEIN"/>
    <property type="match status" value="1"/>
</dbReference>
<comment type="similarity">
    <text evidence="1">Belongs to the bacterial solute-binding protein 1 family.</text>
</comment>
<evidence type="ECO:0000256" key="1">
    <source>
        <dbReference type="ARBA" id="ARBA00008520"/>
    </source>
</evidence>
<evidence type="ECO:0000313" key="6">
    <source>
        <dbReference type="Proteomes" id="UP001501237"/>
    </source>
</evidence>
<evidence type="ECO:0000256" key="2">
    <source>
        <dbReference type="ARBA" id="ARBA00022448"/>
    </source>
</evidence>
<keyword evidence="3 4" id="KW-0732">Signal</keyword>
<dbReference type="InterPro" id="IPR006059">
    <property type="entry name" value="SBP"/>
</dbReference>
<dbReference type="RefSeq" id="WP_344822007.1">
    <property type="nucleotide sequence ID" value="NZ_BAAAUV010000002.1"/>
</dbReference>
<evidence type="ECO:0000256" key="3">
    <source>
        <dbReference type="ARBA" id="ARBA00022729"/>
    </source>
</evidence>
<organism evidence="5 6">
    <name type="scientific">Actinocorallia longicatena</name>
    <dbReference type="NCBI Taxonomy" id="111803"/>
    <lineage>
        <taxon>Bacteria</taxon>
        <taxon>Bacillati</taxon>
        <taxon>Actinomycetota</taxon>
        <taxon>Actinomycetes</taxon>
        <taxon>Streptosporangiales</taxon>
        <taxon>Thermomonosporaceae</taxon>
        <taxon>Actinocorallia</taxon>
    </lineage>
</organism>
<evidence type="ECO:0000313" key="5">
    <source>
        <dbReference type="EMBL" id="GAA3196360.1"/>
    </source>
</evidence>
<feature type="signal peptide" evidence="4">
    <location>
        <begin position="1"/>
        <end position="20"/>
    </location>
</feature>
<keyword evidence="6" id="KW-1185">Reference proteome</keyword>
<name>A0ABP6PYW7_9ACTN</name>
<gene>
    <name evidence="5" type="ORF">GCM10010468_06930</name>
</gene>
<dbReference type="PROSITE" id="PS51257">
    <property type="entry name" value="PROKAR_LIPOPROTEIN"/>
    <property type="match status" value="1"/>
</dbReference>
<reference evidence="6" key="1">
    <citation type="journal article" date="2019" name="Int. J. Syst. Evol. Microbiol.">
        <title>The Global Catalogue of Microorganisms (GCM) 10K type strain sequencing project: providing services to taxonomists for standard genome sequencing and annotation.</title>
        <authorList>
            <consortium name="The Broad Institute Genomics Platform"/>
            <consortium name="The Broad Institute Genome Sequencing Center for Infectious Disease"/>
            <person name="Wu L."/>
            <person name="Ma J."/>
        </authorList>
    </citation>
    <scope>NUCLEOTIDE SEQUENCE [LARGE SCALE GENOMIC DNA]</scope>
    <source>
        <strain evidence="6">JCM 9377</strain>
    </source>
</reference>
<dbReference type="Proteomes" id="UP001501237">
    <property type="component" value="Unassembled WGS sequence"/>
</dbReference>
<feature type="chain" id="PRO_5046925720" evidence="4">
    <location>
        <begin position="21"/>
        <end position="425"/>
    </location>
</feature>
<dbReference type="EMBL" id="BAAAUV010000002">
    <property type="protein sequence ID" value="GAA3196360.1"/>
    <property type="molecule type" value="Genomic_DNA"/>
</dbReference>
<evidence type="ECO:0000256" key="4">
    <source>
        <dbReference type="SAM" id="SignalP"/>
    </source>
</evidence>
<dbReference type="SUPFAM" id="SSF53850">
    <property type="entry name" value="Periplasmic binding protein-like II"/>
    <property type="match status" value="1"/>
</dbReference>
<comment type="caution">
    <text evidence="5">The sequence shown here is derived from an EMBL/GenBank/DDBJ whole genome shotgun (WGS) entry which is preliminary data.</text>
</comment>
<dbReference type="Gene3D" id="3.40.190.10">
    <property type="entry name" value="Periplasmic binding protein-like II"/>
    <property type="match status" value="2"/>
</dbReference>
<dbReference type="PANTHER" id="PTHR30061:SF50">
    <property type="entry name" value="MALTOSE_MALTODEXTRIN-BINDING PERIPLASMIC PROTEIN"/>
    <property type="match status" value="1"/>
</dbReference>
<accession>A0ABP6PYW7</accession>
<keyword evidence="2" id="KW-0813">Transport</keyword>